<evidence type="ECO:0000256" key="1">
    <source>
        <dbReference type="SAM" id="MobiDB-lite"/>
    </source>
</evidence>
<evidence type="ECO:0000313" key="2">
    <source>
        <dbReference type="EMBL" id="CAH2053129.1"/>
    </source>
</evidence>
<dbReference type="Proteomes" id="UP000836841">
    <property type="component" value="Chromosome 3"/>
</dbReference>
<feature type="region of interest" description="Disordered" evidence="1">
    <location>
        <begin position="19"/>
        <end position="120"/>
    </location>
</feature>
<sequence>MGGMKDEAQRITIPPLFPRVHVNDTGRGGLSQPFGGKSMSLCKRSTLPSPTKKISDSPSTLSLSLPPPPNSTHLIDRPEKNQFPPICNTSPASKFHGKMIKKGMNYPSPRGSSVTNTKHSSIKQNEYHFKNLTSLDSLKVPPVISSEADPQANTDLSLQFCNISSSKARGEAAGSKSALNNLQIQELLLQESLEDEKSQNGSHNVMKAHLSRRRALDGSNVETQKKPKTLPPREQDVSECSAIDSLSGMSAASNDVARVIGDKRFWKMRTYMIKQQKIFSAQVFELHRLIMVQKMVAKSPNLVLESKLNGGKRGAMRSSHLLEMAASKVEIPNTENHKPLSKEYTEHMKPKLPLPSLSKDLVAPIWPQQLLPPPGNQWLVPVMSPSEGLVYKPYTGPCPPPSSAFMVPIYGQDSLDTAIRFPVSPHFSQSYFPAPNAMTTLDQTNLFGQLPRWSSTSSHMTQAIPFSLKKTSQGSNESTASSPPEKHKFDVLPLFPTEPTHHTDEYKQKQQPLFRAIKAVPHNSTSASESAARIFRSIQEERRDTDYMIC</sequence>
<dbReference type="GO" id="GO:2000028">
    <property type="term" value="P:regulation of photoperiodism, flowering"/>
    <property type="evidence" value="ECO:0007669"/>
    <property type="project" value="InterPro"/>
</dbReference>
<evidence type="ECO:0000313" key="3">
    <source>
        <dbReference type="Proteomes" id="UP000836841"/>
    </source>
</evidence>
<organism evidence="2 3">
    <name type="scientific">Thlaspi arvense</name>
    <name type="common">Field penny-cress</name>
    <dbReference type="NCBI Taxonomy" id="13288"/>
    <lineage>
        <taxon>Eukaryota</taxon>
        <taxon>Viridiplantae</taxon>
        <taxon>Streptophyta</taxon>
        <taxon>Embryophyta</taxon>
        <taxon>Tracheophyta</taxon>
        <taxon>Spermatophyta</taxon>
        <taxon>Magnoliopsida</taxon>
        <taxon>eudicotyledons</taxon>
        <taxon>Gunneridae</taxon>
        <taxon>Pentapetalae</taxon>
        <taxon>rosids</taxon>
        <taxon>malvids</taxon>
        <taxon>Brassicales</taxon>
        <taxon>Brassicaceae</taxon>
        <taxon>Thlaspideae</taxon>
        <taxon>Thlaspi</taxon>
    </lineage>
</organism>
<feature type="compositionally biased region" description="Polar residues" evidence="1">
    <location>
        <begin position="110"/>
        <end position="120"/>
    </location>
</feature>
<accession>A0AAU9S177</accession>
<protein>
    <recommendedName>
        <fullName evidence="4">EARLY FLOWERING 3</fullName>
    </recommendedName>
</protein>
<reference evidence="2 3" key="1">
    <citation type="submission" date="2022-03" db="EMBL/GenBank/DDBJ databases">
        <authorList>
            <person name="Nunn A."/>
            <person name="Chopra R."/>
            <person name="Nunn A."/>
            <person name="Contreras Garrido A."/>
        </authorList>
    </citation>
    <scope>NUCLEOTIDE SEQUENCE [LARGE SCALE GENOMIC DNA]</scope>
</reference>
<dbReference type="InterPro" id="IPR039319">
    <property type="entry name" value="ELF3-like"/>
</dbReference>
<feature type="region of interest" description="Disordered" evidence="1">
    <location>
        <begin position="210"/>
        <end position="237"/>
    </location>
</feature>
<evidence type="ECO:0008006" key="4">
    <source>
        <dbReference type="Google" id="ProtNLM"/>
    </source>
</evidence>
<feature type="region of interest" description="Disordered" evidence="1">
    <location>
        <begin position="467"/>
        <end position="490"/>
    </location>
</feature>
<name>A0AAU9S177_THLAR</name>
<dbReference type="AlphaFoldDB" id="A0AAU9S177"/>
<feature type="compositionally biased region" description="Polar residues" evidence="1">
    <location>
        <begin position="469"/>
        <end position="482"/>
    </location>
</feature>
<keyword evidence="3" id="KW-1185">Reference proteome</keyword>
<gene>
    <name evidence="2" type="ORF">TAV2_LOCUS8855</name>
</gene>
<proteinExistence type="predicted"/>
<dbReference type="PANTHER" id="PTHR34281:SF21">
    <property type="entry name" value="EARLY FLOWERING PROTEIN"/>
    <property type="match status" value="1"/>
</dbReference>
<dbReference type="EMBL" id="OU466859">
    <property type="protein sequence ID" value="CAH2053129.1"/>
    <property type="molecule type" value="Genomic_DNA"/>
</dbReference>
<dbReference type="PANTHER" id="PTHR34281">
    <property type="entry name" value="PROTEIN EARLY FLOWERING 3"/>
    <property type="match status" value="1"/>
</dbReference>